<evidence type="ECO:0000256" key="3">
    <source>
        <dbReference type="ARBA" id="ARBA00022449"/>
    </source>
</evidence>
<organism evidence="11 12">
    <name type="scientific">Eiseniibacteriota bacterium</name>
    <dbReference type="NCBI Taxonomy" id="2212470"/>
    <lineage>
        <taxon>Bacteria</taxon>
        <taxon>Candidatus Eiseniibacteriota</taxon>
    </lineage>
</organism>
<dbReference type="InterPro" id="IPR006153">
    <property type="entry name" value="Cation/H_exchanger_TM"/>
</dbReference>
<dbReference type="PANTHER" id="PTHR32507:SF0">
    <property type="entry name" value="NA(+)_H(+) ANTIPORTER 2-RELATED"/>
    <property type="match status" value="1"/>
</dbReference>
<keyword evidence="5 9" id="KW-0812">Transmembrane</keyword>
<dbReference type="GO" id="GO:0006813">
    <property type="term" value="P:potassium ion transport"/>
    <property type="evidence" value="ECO:0007669"/>
    <property type="project" value="InterPro"/>
</dbReference>
<protein>
    <submittedName>
        <fullName evidence="11">Cation:proton antiporter</fullName>
    </submittedName>
</protein>
<comment type="subcellular location">
    <subcellularLocation>
        <location evidence="1">Cell membrane</location>
        <topology evidence="1">Multi-pass membrane protein</topology>
    </subcellularLocation>
</comment>
<dbReference type="EMBL" id="JAGQHR010000459">
    <property type="protein sequence ID" value="MCA9728724.1"/>
    <property type="molecule type" value="Genomic_DNA"/>
</dbReference>
<dbReference type="InterPro" id="IPR038770">
    <property type="entry name" value="Na+/solute_symporter_sf"/>
</dbReference>
<evidence type="ECO:0000256" key="5">
    <source>
        <dbReference type="ARBA" id="ARBA00022692"/>
    </source>
</evidence>
<keyword evidence="4" id="KW-1003">Cell membrane</keyword>
<evidence type="ECO:0000256" key="7">
    <source>
        <dbReference type="ARBA" id="ARBA00023065"/>
    </source>
</evidence>
<keyword evidence="6 9" id="KW-1133">Transmembrane helix</keyword>
<reference evidence="11" key="1">
    <citation type="submission" date="2020-04" db="EMBL/GenBank/DDBJ databases">
        <authorList>
            <person name="Zhang T."/>
        </authorList>
    </citation>
    <scope>NUCLEOTIDE SEQUENCE</scope>
    <source>
        <strain evidence="11">HKST-UBA01</strain>
    </source>
</reference>
<feature type="transmembrane region" description="Helical" evidence="9">
    <location>
        <begin position="280"/>
        <end position="303"/>
    </location>
</feature>
<dbReference type="Proteomes" id="UP000697710">
    <property type="component" value="Unassembled WGS sequence"/>
</dbReference>
<feature type="transmembrane region" description="Helical" evidence="9">
    <location>
        <begin position="351"/>
        <end position="372"/>
    </location>
</feature>
<dbReference type="SUPFAM" id="SSF51735">
    <property type="entry name" value="NAD(P)-binding Rossmann-fold domains"/>
    <property type="match status" value="1"/>
</dbReference>
<dbReference type="Pfam" id="PF02254">
    <property type="entry name" value="TrkA_N"/>
    <property type="match status" value="1"/>
</dbReference>
<evidence type="ECO:0000256" key="8">
    <source>
        <dbReference type="ARBA" id="ARBA00023136"/>
    </source>
</evidence>
<sequence length="610" mass="66047">MGQVLARHLRVPGIVLLLLIGVGLGPDAAGLIDPELVRPAIHGLVGFAVAIILFEGGLNLDLKRLRREAQVIQRLITIGALVTAVGGTLVGRLVLEWEWRSAILFGTLVIVTGPTVITPLLRRIRVRQNVETILEAEGVFIDAVGAIIAVVALQVALQPSGTSLGLAIPGVLGRLLLGAVFGFIGGAVIAFLLRRRRLVPEGLENIFVLGFAVLLFHVSNLLLEESGIGAVTVAGVVVGNVRTRISRDLADFKEQLTVFFIGLLFVLLAADVRLEQVKQLGVHGLWAVALLMLVVRPLNVLAATARSSLTVREKVFLSWMGPRGIVAAAVASLFAQTLADHHLPGGQELQAMVFLVIASTVVVQGLSGGLLARALGLSRPSNRGFVIMGASDLGRALGTALAQDRGEIVFVDSNSDATLAAQREGFKVIFGSGLRESTLARAQVDSRRACIAVTTNEEVNLLFARNAREEFKVPRVYVGLQRGHASVTVEMVHAVPGRVLFGRNRDLELWDVRFRRALATVEIWERTGTVETEGASAAPDEENGEGHYPGFLLPMVFQRGNRRDPVDEEFEAAEQDRVWFAIFEEQRERAVDWLRESGWTRQAPVQVEHA</sequence>
<dbReference type="PANTHER" id="PTHR32507">
    <property type="entry name" value="NA(+)/H(+) ANTIPORTER 1"/>
    <property type="match status" value="1"/>
</dbReference>
<dbReference type="Gene3D" id="1.20.1530.20">
    <property type="match status" value="1"/>
</dbReference>
<dbReference type="AlphaFoldDB" id="A0A956M099"/>
<dbReference type="InterPro" id="IPR036291">
    <property type="entry name" value="NAD(P)-bd_dom_sf"/>
</dbReference>
<feature type="transmembrane region" description="Helical" evidence="9">
    <location>
        <begin position="133"/>
        <end position="155"/>
    </location>
</feature>
<feature type="transmembrane region" description="Helical" evidence="9">
    <location>
        <begin position="205"/>
        <end position="222"/>
    </location>
</feature>
<evidence type="ECO:0000256" key="6">
    <source>
        <dbReference type="ARBA" id="ARBA00022989"/>
    </source>
</evidence>
<feature type="transmembrane region" description="Helical" evidence="9">
    <location>
        <begin position="101"/>
        <end position="121"/>
    </location>
</feature>
<dbReference type="GO" id="GO:0015297">
    <property type="term" value="F:antiporter activity"/>
    <property type="evidence" value="ECO:0007669"/>
    <property type="project" value="UniProtKB-KW"/>
</dbReference>
<dbReference type="GO" id="GO:1902600">
    <property type="term" value="P:proton transmembrane transport"/>
    <property type="evidence" value="ECO:0007669"/>
    <property type="project" value="InterPro"/>
</dbReference>
<accession>A0A956M099</accession>
<keyword evidence="8 9" id="KW-0472">Membrane</keyword>
<dbReference type="InterPro" id="IPR003148">
    <property type="entry name" value="RCK_N"/>
</dbReference>
<keyword evidence="2" id="KW-0813">Transport</keyword>
<evidence type="ECO:0000256" key="1">
    <source>
        <dbReference type="ARBA" id="ARBA00004651"/>
    </source>
</evidence>
<proteinExistence type="predicted"/>
<evidence type="ECO:0000256" key="4">
    <source>
        <dbReference type="ARBA" id="ARBA00022475"/>
    </source>
</evidence>
<feature type="transmembrane region" description="Helical" evidence="9">
    <location>
        <begin position="40"/>
        <end position="60"/>
    </location>
</feature>
<feature type="transmembrane region" description="Helical" evidence="9">
    <location>
        <begin position="72"/>
        <end position="95"/>
    </location>
</feature>
<feature type="transmembrane region" description="Helical" evidence="9">
    <location>
        <begin position="315"/>
        <end position="339"/>
    </location>
</feature>
<dbReference type="GO" id="GO:0005886">
    <property type="term" value="C:plasma membrane"/>
    <property type="evidence" value="ECO:0007669"/>
    <property type="project" value="UniProtKB-SubCell"/>
</dbReference>
<evidence type="ECO:0000313" key="12">
    <source>
        <dbReference type="Proteomes" id="UP000697710"/>
    </source>
</evidence>
<dbReference type="Gene3D" id="3.40.50.720">
    <property type="entry name" value="NAD(P)-binding Rossmann-like Domain"/>
    <property type="match status" value="1"/>
</dbReference>
<dbReference type="PROSITE" id="PS51201">
    <property type="entry name" value="RCK_N"/>
    <property type="match status" value="1"/>
</dbReference>
<feature type="transmembrane region" description="Helical" evidence="9">
    <location>
        <begin position="257"/>
        <end position="274"/>
    </location>
</feature>
<feature type="transmembrane region" description="Helical" evidence="9">
    <location>
        <begin position="228"/>
        <end position="245"/>
    </location>
</feature>
<keyword evidence="7" id="KW-0406">Ion transport</keyword>
<feature type="transmembrane region" description="Helical" evidence="9">
    <location>
        <begin position="175"/>
        <end position="193"/>
    </location>
</feature>
<evidence type="ECO:0000256" key="2">
    <source>
        <dbReference type="ARBA" id="ARBA00022448"/>
    </source>
</evidence>
<reference evidence="11" key="2">
    <citation type="journal article" date="2021" name="Microbiome">
        <title>Successional dynamics and alternative stable states in a saline activated sludge microbial community over 9 years.</title>
        <authorList>
            <person name="Wang Y."/>
            <person name="Ye J."/>
            <person name="Ju F."/>
            <person name="Liu L."/>
            <person name="Boyd J.A."/>
            <person name="Deng Y."/>
            <person name="Parks D.H."/>
            <person name="Jiang X."/>
            <person name="Yin X."/>
            <person name="Woodcroft B.J."/>
            <person name="Tyson G.W."/>
            <person name="Hugenholtz P."/>
            <person name="Polz M.F."/>
            <person name="Zhang T."/>
        </authorList>
    </citation>
    <scope>NUCLEOTIDE SEQUENCE</scope>
    <source>
        <strain evidence="11">HKST-UBA01</strain>
    </source>
</reference>
<dbReference type="Pfam" id="PF00999">
    <property type="entry name" value="Na_H_Exchanger"/>
    <property type="match status" value="1"/>
</dbReference>
<evidence type="ECO:0000259" key="10">
    <source>
        <dbReference type="PROSITE" id="PS51201"/>
    </source>
</evidence>
<comment type="caution">
    <text evidence="11">The sequence shown here is derived from an EMBL/GenBank/DDBJ whole genome shotgun (WGS) entry which is preliminary data.</text>
</comment>
<evidence type="ECO:0000256" key="9">
    <source>
        <dbReference type="SAM" id="Phobius"/>
    </source>
</evidence>
<name>A0A956M099_UNCEI</name>
<evidence type="ECO:0000313" key="11">
    <source>
        <dbReference type="EMBL" id="MCA9728724.1"/>
    </source>
</evidence>
<gene>
    <name evidence="11" type="ORF">KC729_13625</name>
</gene>
<keyword evidence="3" id="KW-0050">Antiport</keyword>
<feature type="domain" description="RCK N-terminal" evidence="10">
    <location>
        <begin position="382"/>
        <end position="501"/>
    </location>
</feature>